<evidence type="ECO:0000256" key="5">
    <source>
        <dbReference type="ARBA" id="ARBA00038749"/>
    </source>
</evidence>
<name>A0A2T3ANT3_9PEZI</name>
<accession>A0A2T3ANT3</accession>
<dbReference type="PANTHER" id="PTHR19854:SF1">
    <property type="entry name" value="GUANINE NUCLEOTIDE-BINDING PROTEIN SUBUNIT BETA-LIKE PROTEIN 1"/>
    <property type="match status" value="1"/>
</dbReference>
<dbReference type="PROSITE" id="PS50082">
    <property type="entry name" value="WD_REPEATS_2"/>
    <property type="match status" value="2"/>
</dbReference>
<dbReference type="InterPro" id="IPR019775">
    <property type="entry name" value="WD40_repeat_CS"/>
</dbReference>
<protein>
    <recommendedName>
        <fullName evidence="6">ASTRA-associated protein 1</fullName>
    </recommendedName>
</protein>
<dbReference type="PROSITE" id="PS50294">
    <property type="entry name" value="WD_REPEATS_REGION"/>
    <property type="match status" value="1"/>
</dbReference>
<dbReference type="Proteomes" id="UP000241462">
    <property type="component" value="Unassembled WGS sequence"/>
</dbReference>
<dbReference type="STRING" id="2025994.A0A2T3ANT3"/>
<keyword evidence="2" id="KW-0677">Repeat</keyword>
<keyword evidence="10" id="KW-1185">Reference proteome</keyword>
<dbReference type="InterPro" id="IPR036322">
    <property type="entry name" value="WD40_repeat_dom_sf"/>
</dbReference>
<comment type="function">
    <text evidence="3">Component of the ASTRA complex involved in chromatin remodeling.</text>
</comment>
<dbReference type="SUPFAM" id="SSF50978">
    <property type="entry name" value="WD40 repeat-like"/>
    <property type="match status" value="1"/>
</dbReference>
<feature type="repeat" description="WD" evidence="7">
    <location>
        <begin position="446"/>
        <end position="461"/>
    </location>
</feature>
<evidence type="ECO:0000256" key="6">
    <source>
        <dbReference type="ARBA" id="ARBA00040563"/>
    </source>
</evidence>
<reference evidence="9 10" key="1">
    <citation type="journal article" date="2018" name="Mycol. Prog.">
        <title>Coniella lustricola, a new species from submerged detritus.</title>
        <authorList>
            <person name="Raudabaugh D.B."/>
            <person name="Iturriaga T."/>
            <person name="Carver A."/>
            <person name="Mondo S."/>
            <person name="Pangilinan J."/>
            <person name="Lipzen A."/>
            <person name="He G."/>
            <person name="Amirebrahimi M."/>
            <person name="Grigoriev I.V."/>
            <person name="Miller A.N."/>
        </authorList>
    </citation>
    <scope>NUCLEOTIDE SEQUENCE [LARGE SCALE GENOMIC DNA]</scope>
    <source>
        <strain evidence="9 10">B22-T-1</strain>
    </source>
</reference>
<dbReference type="InterPro" id="IPR015943">
    <property type="entry name" value="WD40/YVTN_repeat-like_dom_sf"/>
</dbReference>
<dbReference type="AlphaFoldDB" id="A0A2T3ANT3"/>
<keyword evidence="1 7" id="KW-0853">WD repeat</keyword>
<feature type="repeat" description="WD" evidence="7">
    <location>
        <begin position="16"/>
        <end position="57"/>
    </location>
</feature>
<dbReference type="Pfam" id="PF00400">
    <property type="entry name" value="WD40"/>
    <property type="match status" value="4"/>
</dbReference>
<evidence type="ECO:0000256" key="2">
    <source>
        <dbReference type="ARBA" id="ARBA00022737"/>
    </source>
</evidence>
<comment type="similarity">
    <text evidence="4">Belongs to the WD repeat ASA1 family.</text>
</comment>
<dbReference type="InParanoid" id="A0A2T3ANT3"/>
<dbReference type="OrthoDB" id="7668193at2759"/>
<evidence type="ECO:0000313" key="10">
    <source>
        <dbReference type="Proteomes" id="UP000241462"/>
    </source>
</evidence>
<dbReference type="SMART" id="SM00320">
    <property type="entry name" value="WD40"/>
    <property type="match status" value="5"/>
</dbReference>
<sequence length="461" mass="49990">MAADNVELPPQPKAILRGHKAQIHAVVFIRSNERLLTGDADGFVAAWDLTTMRPRAVWQAHDSTILGLAGWGTDKVITHGRDNKLIVWRLSAADESSMSTSLPLEVAPEPRSKPWMLHMLPVNTMNFCAFACSPASPASALASTSHSAPQTDLLVAVPNTLASEAIDVYTLPSQSRIHTVRLGGEHGMAMALRLTWLSNVLTLIVGYEDGLTVVTQLGDDGSWHVIYRVQCHKQPVLSLDIAPSLEYFLTSSADATIAKHPLPTPQREAEEVPSYDSGQASHHTDEPEKMAASLFETDAREPGQDTPVSLLSAALASRSRAADLRVAKSPIVETQPLRVINTKHSGQQGLRLRSDGRVFATAGWDSKVRVYSAKTMREVAVLKWHPVGCFTVAFADITTANFGNETAARSESSIGEDASEHAVAPRALDMTVKGRRIHQAKTAHWLAAGSKDGKVSLWDIF</sequence>
<organism evidence="9 10">
    <name type="scientific">Coniella lustricola</name>
    <dbReference type="NCBI Taxonomy" id="2025994"/>
    <lineage>
        <taxon>Eukaryota</taxon>
        <taxon>Fungi</taxon>
        <taxon>Dikarya</taxon>
        <taxon>Ascomycota</taxon>
        <taxon>Pezizomycotina</taxon>
        <taxon>Sordariomycetes</taxon>
        <taxon>Sordariomycetidae</taxon>
        <taxon>Diaporthales</taxon>
        <taxon>Schizoparmaceae</taxon>
        <taxon>Coniella</taxon>
    </lineage>
</organism>
<dbReference type="PROSITE" id="PS00678">
    <property type="entry name" value="WD_REPEATS_1"/>
    <property type="match status" value="2"/>
</dbReference>
<evidence type="ECO:0000313" key="9">
    <source>
        <dbReference type="EMBL" id="PSS05322.1"/>
    </source>
</evidence>
<proteinExistence type="inferred from homology"/>
<dbReference type="PANTHER" id="PTHR19854">
    <property type="entry name" value="TRANSDUCIN BETA-LIKE 3"/>
    <property type="match status" value="1"/>
</dbReference>
<gene>
    <name evidence="9" type="ORF">BD289DRAFT_358320</name>
</gene>
<evidence type="ECO:0000256" key="3">
    <source>
        <dbReference type="ARBA" id="ARBA00037338"/>
    </source>
</evidence>
<evidence type="ECO:0000256" key="8">
    <source>
        <dbReference type="SAM" id="MobiDB-lite"/>
    </source>
</evidence>
<dbReference type="EMBL" id="KZ678372">
    <property type="protein sequence ID" value="PSS05322.1"/>
    <property type="molecule type" value="Genomic_DNA"/>
</dbReference>
<dbReference type="Gene3D" id="2.130.10.10">
    <property type="entry name" value="YVTN repeat-like/Quinoprotein amine dehydrogenase"/>
    <property type="match status" value="2"/>
</dbReference>
<evidence type="ECO:0000256" key="1">
    <source>
        <dbReference type="ARBA" id="ARBA00022574"/>
    </source>
</evidence>
<dbReference type="InterPro" id="IPR001680">
    <property type="entry name" value="WD40_rpt"/>
</dbReference>
<evidence type="ECO:0000256" key="7">
    <source>
        <dbReference type="PROSITE-ProRule" id="PRU00221"/>
    </source>
</evidence>
<feature type="region of interest" description="Disordered" evidence="8">
    <location>
        <begin position="264"/>
        <end position="287"/>
    </location>
</feature>
<comment type="subunit">
    <text evidence="5">Component of the ASTRA chromatin remodeling machinery complex.</text>
</comment>
<evidence type="ECO:0000256" key="4">
    <source>
        <dbReference type="ARBA" id="ARBA00037931"/>
    </source>
</evidence>